<comment type="caution">
    <text evidence="7">The sequence shown here is derived from an EMBL/GenBank/DDBJ whole genome shotgun (WGS) entry which is preliminary data.</text>
</comment>
<evidence type="ECO:0000256" key="5">
    <source>
        <dbReference type="SAM" id="MobiDB-lite"/>
    </source>
</evidence>
<feature type="domain" description="NAD(P)-binding" evidence="6">
    <location>
        <begin position="145"/>
        <end position="300"/>
    </location>
</feature>
<dbReference type="PANTHER" id="PTHR47285:SF1">
    <property type="entry name" value="PROTEIN TIC 62, CHLOROPLASTIC"/>
    <property type="match status" value="1"/>
</dbReference>
<evidence type="ECO:0000259" key="6">
    <source>
        <dbReference type="Pfam" id="PF13460"/>
    </source>
</evidence>
<feature type="compositionally biased region" description="Pro residues" evidence="5">
    <location>
        <begin position="507"/>
        <end position="525"/>
    </location>
</feature>
<dbReference type="Gene3D" id="3.40.50.720">
    <property type="entry name" value="NAD(P)-binding Rossmann-like Domain"/>
    <property type="match status" value="1"/>
</dbReference>
<evidence type="ECO:0000256" key="4">
    <source>
        <dbReference type="ARBA" id="ARBA00022946"/>
    </source>
</evidence>
<dbReference type="Proteomes" id="UP001293593">
    <property type="component" value="Unassembled WGS sequence"/>
</dbReference>
<dbReference type="SUPFAM" id="SSF51735">
    <property type="entry name" value="NAD(P)-binding Rossmann-fold domains"/>
    <property type="match status" value="1"/>
</dbReference>
<evidence type="ECO:0000256" key="3">
    <source>
        <dbReference type="ARBA" id="ARBA00022640"/>
    </source>
</evidence>
<evidence type="ECO:0000256" key="2">
    <source>
        <dbReference type="ARBA" id="ARBA00022528"/>
    </source>
</evidence>
<dbReference type="FunFam" id="3.40.50.720:FF:000499">
    <property type="entry name" value="Protein TIC 62, chloroplastic"/>
    <property type="match status" value="1"/>
</dbReference>
<dbReference type="InterPro" id="IPR036291">
    <property type="entry name" value="NAD(P)-bd_dom_sf"/>
</dbReference>
<dbReference type="InterPro" id="IPR044719">
    <property type="entry name" value="TIC62"/>
</dbReference>
<dbReference type="EMBL" id="JAWXYG010000011">
    <property type="protein sequence ID" value="KAK4258692.1"/>
    <property type="molecule type" value="Genomic_DNA"/>
</dbReference>
<dbReference type="AlphaFoldDB" id="A0AAE1IXI3"/>
<keyword evidence="2" id="KW-0150">Chloroplast</keyword>
<sequence>MESFTLQSLTLTSIPSSLSQGSVFEKPSGFVKVLKHSDSTKCPFTTNATKLKIRSIRAQASGSTTYSPNTAKAVPGKSDSKDDNVVFVAGATGRVGSRTVRELIKLGFRVRAGVRNAQRAESLVQSVKQLKLDAANASEGSQPVEMLELVECDLEKRDRITPALGNASTVICCIGASEKEVFDITGPFRIDYLATKNLIDAATVAKVNHFIFVSSLGTNKIGFPAAILNLFWGVLIWKRKAEEALIASGIPYTIVRPGGMERPTDSFKKTHNITLSTEDTLFGGQVSNLQIAELMAVMAKNRDLSYCKIVEAIAETTAPLTPMEELIAKIPSQRAYNFPPKTPDVAAAPDPAPSASVAVEEPSITTQKETAQPKPVTKQPLSPYTVYEDLKPPSSPSPVKAGAVPKPSASDNPSSIQEKDAISQPSTVVRQIADSQSPYAAYEDLKPPTSPSPTPSTSNDKPLAASTMDSAPRSPVVEITTSASFTEPGPSQDPKSSYSPYPVYPDFKPPTSPTPSAPSLSPPSAPEIDSGNGPAAQLPGADKPSDEQILNEPKPRPLSPYTMYEDLKPPASPSPSLKNHSS</sequence>
<keyword evidence="3" id="KW-0934">Plastid</keyword>
<keyword evidence="8" id="KW-1185">Reference proteome</keyword>
<dbReference type="CDD" id="cd05243">
    <property type="entry name" value="SDR_a5"/>
    <property type="match status" value="1"/>
</dbReference>
<evidence type="ECO:0000256" key="1">
    <source>
        <dbReference type="ARBA" id="ARBA00004229"/>
    </source>
</evidence>
<evidence type="ECO:0000313" key="8">
    <source>
        <dbReference type="Proteomes" id="UP001293593"/>
    </source>
</evidence>
<comment type="subcellular location">
    <subcellularLocation>
        <location evidence="1">Plastid</location>
        <location evidence="1">Chloroplast</location>
    </subcellularLocation>
</comment>
<dbReference type="PANTHER" id="PTHR47285">
    <property type="entry name" value="PROTEIN TIC 62, CHLOROPLASTIC"/>
    <property type="match status" value="1"/>
</dbReference>
<feature type="compositionally biased region" description="Low complexity" evidence="5">
    <location>
        <begin position="343"/>
        <end position="359"/>
    </location>
</feature>
<gene>
    <name evidence="7" type="ORF">QN277_005115</name>
</gene>
<evidence type="ECO:0000313" key="7">
    <source>
        <dbReference type="EMBL" id="KAK4258692.1"/>
    </source>
</evidence>
<protein>
    <recommendedName>
        <fullName evidence="6">NAD(P)-binding domain-containing protein</fullName>
    </recommendedName>
</protein>
<feature type="compositionally biased region" description="Low complexity" evidence="5">
    <location>
        <begin position="496"/>
        <end position="505"/>
    </location>
</feature>
<feature type="compositionally biased region" description="Polar residues" evidence="5">
    <location>
        <begin position="423"/>
        <end position="438"/>
    </location>
</feature>
<accession>A0AAE1IXI3</accession>
<proteinExistence type="predicted"/>
<organism evidence="7 8">
    <name type="scientific">Acacia crassicarpa</name>
    <name type="common">northern wattle</name>
    <dbReference type="NCBI Taxonomy" id="499986"/>
    <lineage>
        <taxon>Eukaryota</taxon>
        <taxon>Viridiplantae</taxon>
        <taxon>Streptophyta</taxon>
        <taxon>Embryophyta</taxon>
        <taxon>Tracheophyta</taxon>
        <taxon>Spermatophyta</taxon>
        <taxon>Magnoliopsida</taxon>
        <taxon>eudicotyledons</taxon>
        <taxon>Gunneridae</taxon>
        <taxon>Pentapetalae</taxon>
        <taxon>rosids</taxon>
        <taxon>fabids</taxon>
        <taxon>Fabales</taxon>
        <taxon>Fabaceae</taxon>
        <taxon>Caesalpinioideae</taxon>
        <taxon>mimosoid clade</taxon>
        <taxon>Acacieae</taxon>
        <taxon>Acacia</taxon>
    </lineage>
</organism>
<feature type="region of interest" description="Disordered" evidence="5">
    <location>
        <begin position="340"/>
        <end position="582"/>
    </location>
</feature>
<reference evidence="7" key="1">
    <citation type="submission" date="2023-10" db="EMBL/GenBank/DDBJ databases">
        <title>Chromosome-level genome of the transformable northern wattle, Acacia crassicarpa.</title>
        <authorList>
            <person name="Massaro I."/>
            <person name="Sinha N.R."/>
            <person name="Poethig S."/>
            <person name="Leichty A.R."/>
        </authorList>
    </citation>
    <scope>NUCLEOTIDE SEQUENCE</scope>
    <source>
        <strain evidence="7">Acra3RX</strain>
        <tissue evidence="7">Leaf</tissue>
    </source>
</reference>
<dbReference type="GO" id="GO:0009507">
    <property type="term" value="C:chloroplast"/>
    <property type="evidence" value="ECO:0007669"/>
    <property type="project" value="UniProtKB-SubCell"/>
</dbReference>
<dbReference type="Pfam" id="PF13460">
    <property type="entry name" value="NAD_binding_10"/>
    <property type="match status" value="1"/>
</dbReference>
<keyword evidence="4" id="KW-0809">Transit peptide</keyword>
<name>A0AAE1IXI3_9FABA</name>
<dbReference type="InterPro" id="IPR016040">
    <property type="entry name" value="NAD(P)-bd_dom"/>
</dbReference>